<keyword evidence="2" id="KW-1185">Reference proteome</keyword>
<dbReference type="Gene3D" id="3.50.50.60">
    <property type="entry name" value="FAD/NAD(P)-binding domain"/>
    <property type="match status" value="2"/>
</dbReference>
<dbReference type="Proteomes" id="UP001611494">
    <property type="component" value="Unassembled WGS sequence"/>
</dbReference>
<evidence type="ECO:0000313" key="2">
    <source>
        <dbReference type="Proteomes" id="UP001611494"/>
    </source>
</evidence>
<evidence type="ECO:0000313" key="1">
    <source>
        <dbReference type="EMBL" id="MFI2230100.1"/>
    </source>
</evidence>
<comment type="caution">
    <text evidence="1">The sequence shown here is derived from an EMBL/GenBank/DDBJ whole genome shotgun (WGS) entry which is preliminary data.</text>
</comment>
<sequence>MVDADVVVASLGSIRNVEWLAGAGLATGFWGVGCDAGCRAFDINGW</sequence>
<dbReference type="EMBL" id="JBIRYL010000001">
    <property type="protein sequence ID" value="MFI2230100.1"/>
    <property type="molecule type" value="Genomic_DNA"/>
</dbReference>
<protein>
    <submittedName>
        <fullName evidence="1">Uncharacterized protein</fullName>
    </submittedName>
</protein>
<dbReference type="InterPro" id="IPR036188">
    <property type="entry name" value="FAD/NAD-bd_sf"/>
</dbReference>
<accession>A0ABW7VU30</accession>
<name>A0ABW7VU30_9NOCA</name>
<reference evidence="1 2" key="1">
    <citation type="submission" date="2024-10" db="EMBL/GenBank/DDBJ databases">
        <title>The Natural Products Discovery Center: Release of the First 8490 Sequenced Strains for Exploring Actinobacteria Biosynthetic Diversity.</title>
        <authorList>
            <person name="Kalkreuter E."/>
            <person name="Kautsar S.A."/>
            <person name="Yang D."/>
            <person name="Bader C.D."/>
            <person name="Teijaro C.N."/>
            <person name="Fluegel L."/>
            <person name="Davis C.M."/>
            <person name="Simpson J.R."/>
            <person name="Lauterbach L."/>
            <person name="Steele A.D."/>
            <person name="Gui C."/>
            <person name="Meng S."/>
            <person name="Li G."/>
            <person name="Viehrig K."/>
            <person name="Ye F."/>
            <person name="Su P."/>
            <person name="Kiefer A.F."/>
            <person name="Nichols A."/>
            <person name="Cepeda A.J."/>
            <person name="Yan W."/>
            <person name="Fan B."/>
            <person name="Jiang Y."/>
            <person name="Adhikari A."/>
            <person name="Zheng C.-J."/>
            <person name="Schuster L."/>
            <person name="Cowan T.M."/>
            <person name="Smanski M.J."/>
            <person name="Chevrette M.G."/>
            <person name="De Carvalho L.P.S."/>
            <person name="Shen B."/>
        </authorList>
    </citation>
    <scope>NUCLEOTIDE SEQUENCE [LARGE SCALE GENOMIC DNA]</scope>
    <source>
        <strain evidence="1 2">NPDC019377</strain>
    </source>
</reference>
<organism evidence="1 2">
    <name type="scientific">Nocardia testacea</name>
    <dbReference type="NCBI Taxonomy" id="248551"/>
    <lineage>
        <taxon>Bacteria</taxon>
        <taxon>Bacillati</taxon>
        <taxon>Actinomycetota</taxon>
        <taxon>Actinomycetes</taxon>
        <taxon>Mycobacteriales</taxon>
        <taxon>Nocardiaceae</taxon>
        <taxon>Nocardia</taxon>
    </lineage>
</organism>
<proteinExistence type="predicted"/>
<dbReference type="RefSeq" id="WP_397061406.1">
    <property type="nucleotide sequence ID" value="NZ_JBIRYL010000001.1"/>
</dbReference>
<gene>
    <name evidence="1" type="ORF">ACH49Z_09640</name>
</gene>